<accession>A0A645GHF8</accession>
<proteinExistence type="predicted"/>
<dbReference type="EMBL" id="VSSQ01075860">
    <property type="protein sequence ID" value="MPN26368.1"/>
    <property type="molecule type" value="Genomic_DNA"/>
</dbReference>
<name>A0A645GHF8_9ZZZZ</name>
<reference evidence="1" key="1">
    <citation type="submission" date="2019-08" db="EMBL/GenBank/DDBJ databases">
        <authorList>
            <person name="Kucharzyk K."/>
            <person name="Murdoch R.W."/>
            <person name="Higgins S."/>
            <person name="Loffler F."/>
        </authorList>
    </citation>
    <scope>NUCLEOTIDE SEQUENCE</scope>
</reference>
<organism evidence="1">
    <name type="scientific">bioreactor metagenome</name>
    <dbReference type="NCBI Taxonomy" id="1076179"/>
    <lineage>
        <taxon>unclassified sequences</taxon>
        <taxon>metagenomes</taxon>
        <taxon>ecological metagenomes</taxon>
    </lineage>
</organism>
<sequence length="123" mass="13679">MVEHKVADHSDQRGDEQHERTECGAVAAVDTAHDALNALGIGQIDSLLLRHGRVNNRRGAQRACFFGRGKFNATVYAVGHLNITSKHGELVALYFYVYSKFNKRRKEIALHVGFADGTHKIHA</sequence>
<gene>
    <name evidence="1" type="ORF">SDC9_173792</name>
</gene>
<comment type="caution">
    <text evidence="1">The sequence shown here is derived from an EMBL/GenBank/DDBJ whole genome shotgun (WGS) entry which is preliminary data.</text>
</comment>
<evidence type="ECO:0000313" key="1">
    <source>
        <dbReference type="EMBL" id="MPN26368.1"/>
    </source>
</evidence>
<dbReference type="AlphaFoldDB" id="A0A645GHF8"/>
<protein>
    <submittedName>
        <fullName evidence="1">Uncharacterized protein</fullName>
    </submittedName>
</protein>